<sequence length="359" mass="40556">MSDANSDASSSDSESGSSGSHSPQVEWLATGRSKRSTAGNRMKSMLANEGPADEDSDLELLFQEDADDAGFTDKEDGDGSDAQMDSSDDDDENEANGDDMEGEKELERQAREKKAAARKRKAQEAIPAKFRKKVRISQPPDTPTGSTVPPPQPRPKKKSERTSWLPTEADKPTRASERKTTRLSKEQLHQQMIEREARRKKQVEAMERKAKKLEAMKKPPMTQAERLQEAAIVEKRNSKSLNRWEEAEKQREEERRAKLAALHERRLEGPVVTFWTGIIDLSEVQLKHVGKMVSMEEKPKRKRPSTAIAEPPHPPLCVITNHPARYRDPVTGLPYYNVYAFKEIQKLIKGEFKWSQALG</sequence>
<accession>A0A9P5CUD7</accession>
<evidence type="ECO:0000313" key="5">
    <source>
        <dbReference type="Proteomes" id="UP000803844"/>
    </source>
</evidence>
<dbReference type="SMART" id="SM00993">
    <property type="entry name" value="YL1_C"/>
    <property type="match status" value="1"/>
</dbReference>
<feature type="non-terminal residue" evidence="4">
    <location>
        <position position="359"/>
    </location>
</feature>
<dbReference type="Proteomes" id="UP000803844">
    <property type="component" value="Unassembled WGS sequence"/>
</dbReference>
<feature type="compositionally biased region" description="Low complexity" evidence="2">
    <location>
        <begin position="1"/>
        <end position="22"/>
    </location>
</feature>
<dbReference type="OrthoDB" id="3942062at2759"/>
<feature type="compositionally biased region" description="Basic and acidic residues" evidence="2">
    <location>
        <begin position="103"/>
        <end position="115"/>
    </location>
</feature>
<keyword evidence="5" id="KW-1185">Reference proteome</keyword>
<dbReference type="InterPro" id="IPR013272">
    <property type="entry name" value="Vps72/YL1_C"/>
</dbReference>
<dbReference type="AlphaFoldDB" id="A0A9P5CUD7"/>
<proteinExistence type="inferred from homology"/>
<feature type="domain" description="Vps72/YL1 C-terminal" evidence="3">
    <location>
        <begin position="315"/>
        <end position="344"/>
    </location>
</feature>
<dbReference type="Pfam" id="PF08265">
    <property type="entry name" value="YL1_C"/>
    <property type="match status" value="1"/>
</dbReference>
<feature type="compositionally biased region" description="Basic and acidic residues" evidence="2">
    <location>
        <begin position="168"/>
        <end position="189"/>
    </location>
</feature>
<dbReference type="Pfam" id="PF05764">
    <property type="entry name" value="YL1"/>
    <property type="match status" value="1"/>
</dbReference>
<dbReference type="EMBL" id="MU032344">
    <property type="protein sequence ID" value="KAF3770346.1"/>
    <property type="molecule type" value="Genomic_DNA"/>
</dbReference>
<dbReference type="PANTHER" id="PTHR13275:SF4">
    <property type="entry name" value="VACUOLAR PROTEIN SORTING-ASSOCIATED PROTEIN 72 HOMOLOG"/>
    <property type="match status" value="1"/>
</dbReference>
<evidence type="ECO:0000259" key="3">
    <source>
        <dbReference type="SMART" id="SM00993"/>
    </source>
</evidence>
<dbReference type="PANTHER" id="PTHR13275">
    <property type="entry name" value="YL-1 PROTEIN TRANSCRIPTION FACTOR-LIKE 1"/>
    <property type="match status" value="1"/>
</dbReference>
<evidence type="ECO:0000256" key="2">
    <source>
        <dbReference type="SAM" id="MobiDB-lite"/>
    </source>
</evidence>
<feature type="region of interest" description="Disordered" evidence="2">
    <location>
        <begin position="1"/>
        <end position="189"/>
    </location>
</feature>
<comment type="caution">
    <text evidence="4">The sequence shown here is derived from an EMBL/GenBank/DDBJ whole genome shotgun (WGS) entry which is preliminary data.</text>
</comment>
<dbReference type="RefSeq" id="XP_040781307.1">
    <property type="nucleotide sequence ID" value="XM_040920432.1"/>
</dbReference>
<feature type="region of interest" description="Disordered" evidence="2">
    <location>
        <begin position="295"/>
        <end position="314"/>
    </location>
</feature>
<feature type="compositionally biased region" description="Acidic residues" evidence="2">
    <location>
        <begin position="86"/>
        <end position="102"/>
    </location>
</feature>
<name>A0A9P5CUD7_CRYP1</name>
<dbReference type="GeneID" id="63837561"/>
<evidence type="ECO:0000256" key="1">
    <source>
        <dbReference type="ARBA" id="ARBA00006832"/>
    </source>
</evidence>
<evidence type="ECO:0000313" key="4">
    <source>
        <dbReference type="EMBL" id="KAF3770346.1"/>
    </source>
</evidence>
<comment type="similarity">
    <text evidence="1">Belongs to the VPS72/YL1 family.</text>
</comment>
<reference evidence="4" key="1">
    <citation type="journal article" date="2020" name="Phytopathology">
        <title>Genome sequence of the chestnut blight fungus Cryphonectria parasitica EP155: A fundamental resource for an archetypical invasive plant pathogen.</title>
        <authorList>
            <person name="Crouch J.A."/>
            <person name="Dawe A."/>
            <person name="Aerts A."/>
            <person name="Barry K."/>
            <person name="Churchill A.C.L."/>
            <person name="Grimwood J."/>
            <person name="Hillman B."/>
            <person name="Milgroom M.G."/>
            <person name="Pangilinan J."/>
            <person name="Smith M."/>
            <person name="Salamov A."/>
            <person name="Schmutz J."/>
            <person name="Yadav J."/>
            <person name="Grigoriev I.V."/>
            <person name="Nuss D."/>
        </authorList>
    </citation>
    <scope>NUCLEOTIDE SEQUENCE</scope>
    <source>
        <strain evidence="4">EP155</strain>
    </source>
</reference>
<protein>
    <recommendedName>
        <fullName evidence="3">Vps72/YL1 C-terminal domain-containing protein</fullName>
    </recommendedName>
</protein>
<dbReference type="GO" id="GO:0005634">
    <property type="term" value="C:nucleus"/>
    <property type="evidence" value="ECO:0007669"/>
    <property type="project" value="TreeGrafter"/>
</dbReference>
<gene>
    <name evidence="4" type="ORF">M406DRAFT_32948</name>
</gene>
<feature type="compositionally biased region" description="Acidic residues" evidence="2">
    <location>
        <begin position="51"/>
        <end position="79"/>
    </location>
</feature>
<dbReference type="InterPro" id="IPR046757">
    <property type="entry name" value="YL1_N"/>
</dbReference>
<organism evidence="4 5">
    <name type="scientific">Cryphonectria parasitica (strain ATCC 38755 / EP155)</name>
    <dbReference type="NCBI Taxonomy" id="660469"/>
    <lineage>
        <taxon>Eukaryota</taxon>
        <taxon>Fungi</taxon>
        <taxon>Dikarya</taxon>
        <taxon>Ascomycota</taxon>
        <taxon>Pezizomycotina</taxon>
        <taxon>Sordariomycetes</taxon>
        <taxon>Sordariomycetidae</taxon>
        <taxon>Diaporthales</taxon>
        <taxon>Cryphonectriaceae</taxon>
        <taxon>Cryphonectria-Endothia species complex</taxon>
        <taxon>Cryphonectria</taxon>
    </lineage>
</organism>